<dbReference type="InterPro" id="IPR029045">
    <property type="entry name" value="ClpP/crotonase-like_dom_sf"/>
</dbReference>
<dbReference type="EMBL" id="AJPR01000011">
    <property type="protein sequence ID" value="EIN14848.1"/>
    <property type="molecule type" value="Genomic_DNA"/>
</dbReference>
<dbReference type="Pfam" id="PF03572">
    <property type="entry name" value="Peptidase_S41"/>
    <property type="match status" value="1"/>
</dbReference>
<dbReference type="GO" id="GO:0006508">
    <property type="term" value="P:proteolysis"/>
    <property type="evidence" value="ECO:0007669"/>
    <property type="project" value="InterPro"/>
</dbReference>
<reference evidence="2 3" key="1">
    <citation type="journal article" date="2012" name="Appl. Environ. Microbiol.">
        <title>Emergence of Atypical Mycoplasma agalactiae Strains Harboring a New Prophage and Associated with an Alpine Wild Ungulate Mortality Episode.</title>
        <authorList>
            <person name="Tardy F."/>
            <person name="Baranowski E."/>
            <person name="Nouvel L.X."/>
            <person name="Mick V."/>
            <person name="Manso-Silvan L."/>
            <person name="Thiaucourt F."/>
            <person name="Thebault P."/>
            <person name="Breton M."/>
            <person name="Sirand-Pugnet P."/>
            <person name="Blanchard A."/>
            <person name="Garnier A."/>
            <person name="Gibert P."/>
            <person name="Game Y."/>
            <person name="Poumarat F."/>
            <person name="Citti C."/>
        </authorList>
    </citation>
    <scope>NUCLEOTIDE SEQUENCE [LARGE SCALE GENOMIC DNA]</scope>
    <source>
        <strain evidence="2 3">14628</strain>
    </source>
</reference>
<organism evidence="2 3">
    <name type="scientific">Mycoplasmopsis agalactiae 14628</name>
    <dbReference type="NCBI Taxonomy" id="1110504"/>
    <lineage>
        <taxon>Bacteria</taxon>
        <taxon>Bacillati</taxon>
        <taxon>Mycoplasmatota</taxon>
        <taxon>Mycoplasmoidales</taxon>
        <taxon>Metamycoplasmataceae</taxon>
        <taxon>Mycoplasmopsis</taxon>
    </lineage>
</organism>
<dbReference type="STRING" id="1110504.MAGb_4610"/>
<dbReference type="Gene3D" id="3.90.226.10">
    <property type="entry name" value="2-enoyl-CoA Hydratase, Chain A, domain 1"/>
    <property type="match status" value="1"/>
</dbReference>
<dbReference type="PATRIC" id="fig|1110504.5.peg.459"/>
<dbReference type="GO" id="GO:0008236">
    <property type="term" value="F:serine-type peptidase activity"/>
    <property type="evidence" value="ECO:0007669"/>
    <property type="project" value="InterPro"/>
</dbReference>
<dbReference type="Proteomes" id="UP000003181">
    <property type="component" value="Unassembled WGS sequence"/>
</dbReference>
<dbReference type="RefSeq" id="WP_004024202.1">
    <property type="nucleotide sequence ID" value="NZ_AJPR01000011.1"/>
</dbReference>
<evidence type="ECO:0000313" key="3">
    <source>
        <dbReference type="Proteomes" id="UP000003181"/>
    </source>
</evidence>
<feature type="domain" description="Tail specific protease" evidence="1">
    <location>
        <begin position="442"/>
        <end position="618"/>
    </location>
</feature>
<dbReference type="AlphaFoldDB" id="I5D589"/>
<name>I5D589_MYCAA</name>
<protein>
    <recommendedName>
        <fullName evidence="1">Tail specific protease domain-containing protein</fullName>
    </recommendedName>
</protein>
<proteinExistence type="predicted"/>
<accession>I5D589</accession>
<dbReference type="SUPFAM" id="SSF52096">
    <property type="entry name" value="ClpP/crotonase"/>
    <property type="match status" value="1"/>
</dbReference>
<evidence type="ECO:0000259" key="1">
    <source>
        <dbReference type="SMART" id="SM00245"/>
    </source>
</evidence>
<comment type="caution">
    <text evidence="2">The sequence shown here is derived from an EMBL/GenBank/DDBJ whole genome shotgun (WGS) entry which is preliminary data.</text>
</comment>
<dbReference type="InterPro" id="IPR005151">
    <property type="entry name" value="Tail-specific_protease"/>
</dbReference>
<sequence>MKKGIGFLTSTVFATALISCNNKEINITNVNNGKVKDKTVISHPKKHANIVYFADNKPVKEIQIDTNSVINFETILKPGYKFAGHFFDKDFKSPIPNDYVVNSDLNVYLKYVPNFTKSTYELSSITRTVVPITNSVDFYELNDINYISVDDFLKISDGILEFEQNYYDVSYQSKIYDLQKQINYSYNNDTFTINSINKFNSSNGNKPFEQNYSLKFYYQNQQIILSSYEFLNSILPREYQQSLLFEIKDETISNDKPVVIDLKRYGLEMIKHDNKIFVPFNVINQVLLSESVNQFYFNNDRVLIFNFYELHSPENLEYRQMLSNTNPNKKVISESMKEYQFKFFHFLLDNFYGIKNKDPNWPLGFLNKYKTGLLDSDEKHYKTVHSVINGLDDLHTKLFMNGYNQDEKQYDDLNNSFDDTKIIKEYWKLYFSFQKMSPRNGNGFVKSTLTPDNKTLIVRFDALIDGITSILESAFDEYKSKEIKNIVLDFSNMLGGSLYAVYELLGFITDKEFNYNLINPQSGTKNATKVKSRTPKKDFKFYLLTSPVTYSSGNLFAGVVKDNNLAKIIGYKTQGGASYLKMSVLPTGNIAVLSSNNVFANKNFESYEYGVSPDIEFPKNPDGSNAYSKLFDTSYIQEIVNKN</sequence>
<evidence type="ECO:0000313" key="2">
    <source>
        <dbReference type="EMBL" id="EIN14848.1"/>
    </source>
</evidence>
<dbReference type="PROSITE" id="PS51257">
    <property type="entry name" value="PROKAR_LIPOPROTEIN"/>
    <property type="match status" value="1"/>
</dbReference>
<gene>
    <name evidence="2" type="ORF">MAGb_4610</name>
</gene>
<dbReference type="SMART" id="SM00245">
    <property type="entry name" value="TSPc"/>
    <property type="match status" value="1"/>
</dbReference>
<dbReference type="OrthoDB" id="394301at2"/>